<feature type="domain" description="Autophagy-related protein 13 N-terminal" evidence="6">
    <location>
        <begin position="12"/>
        <end position="118"/>
    </location>
</feature>
<dbReference type="GO" id="GO:0034727">
    <property type="term" value="P:piecemeal microautophagy of the nucleus"/>
    <property type="evidence" value="ECO:0007669"/>
    <property type="project" value="TreeGrafter"/>
</dbReference>
<dbReference type="Proteomes" id="UP001208570">
    <property type="component" value="Unassembled WGS sequence"/>
</dbReference>
<dbReference type="Gene3D" id="3.30.900.10">
    <property type="entry name" value="HORMA domain"/>
    <property type="match status" value="1"/>
</dbReference>
<accession>A0AAD9KEL4</accession>
<feature type="region of interest" description="Disordered" evidence="5">
    <location>
        <begin position="273"/>
        <end position="323"/>
    </location>
</feature>
<dbReference type="PANTHER" id="PTHR13430:SF4">
    <property type="entry name" value="AUTOPHAGY-RELATED PROTEIN 13"/>
    <property type="match status" value="1"/>
</dbReference>
<dbReference type="PANTHER" id="PTHR13430">
    <property type="match status" value="1"/>
</dbReference>
<evidence type="ECO:0000256" key="1">
    <source>
        <dbReference type="ARBA" id="ARBA00004329"/>
    </source>
</evidence>
<dbReference type="InterPro" id="IPR018731">
    <property type="entry name" value="Atg13_N"/>
</dbReference>
<keyword evidence="3 4" id="KW-0072">Autophagy</keyword>
<evidence type="ECO:0000256" key="5">
    <source>
        <dbReference type="SAM" id="MobiDB-lite"/>
    </source>
</evidence>
<keyword evidence="8" id="KW-1185">Reference proteome</keyword>
<protein>
    <recommendedName>
        <fullName evidence="4">Autophagy-related protein 13</fullName>
    </recommendedName>
</protein>
<dbReference type="InterPro" id="IPR036570">
    <property type="entry name" value="HORMA_dom_sf"/>
</dbReference>
<dbReference type="GO" id="GO:0000407">
    <property type="term" value="C:phagophore assembly site"/>
    <property type="evidence" value="ECO:0007669"/>
    <property type="project" value="UniProtKB-SubCell"/>
</dbReference>
<proteinExistence type="inferred from homology"/>
<comment type="subcellular location">
    <subcellularLocation>
        <location evidence="1">Preautophagosomal structure</location>
    </subcellularLocation>
</comment>
<evidence type="ECO:0000259" key="6">
    <source>
        <dbReference type="Pfam" id="PF10033"/>
    </source>
</evidence>
<dbReference type="GO" id="GO:0005829">
    <property type="term" value="C:cytosol"/>
    <property type="evidence" value="ECO:0007669"/>
    <property type="project" value="TreeGrafter"/>
</dbReference>
<feature type="region of interest" description="Disordered" evidence="5">
    <location>
        <begin position="141"/>
        <end position="171"/>
    </location>
</feature>
<dbReference type="AlphaFoldDB" id="A0AAD9KEL4"/>
<organism evidence="7 8">
    <name type="scientific">Paralvinella palmiformis</name>
    <dbReference type="NCBI Taxonomy" id="53620"/>
    <lineage>
        <taxon>Eukaryota</taxon>
        <taxon>Metazoa</taxon>
        <taxon>Spiralia</taxon>
        <taxon>Lophotrochozoa</taxon>
        <taxon>Annelida</taxon>
        <taxon>Polychaeta</taxon>
        <taxon>Sedentaria</taxon>
        <taxon>Canalipalpata</taxon>
        <taxon>Terebellida</taxon>
        <taxon>Terebelliformia</taxon>
        <taxon>Alvinellidae</taxon>
        <taxon>Paralvinella</taxon>
    </lineage>
</organism>
<dbReference type="GO" id="GO:0034497">
    <property type="term" value="P:protein localization to phagophore assembly site"/>
    <property type="evidence" value="ECO:0007669"/>
    <property type="project" value="TreeGrafter"/>
</dbReference>
<evidence type="ECO:0000313" key="7">
    <source>
        <dbReference type="EMBL" id="KAK2169742.1"/>
    </source>
</evidence>
<name>A0AAD9KEL4_9ANNE</name>
<feature type="compositionally biased region" description="Polar residues" evidence="5">
    <location>
        <begin position="141"/>
        <end position="153"/>
    </location>
</feature>
<dbReference type="InterPro" id="IPR040182">
    <property type="entry name" value="ATG13"/>
</dbReference>
<feature type="compositionally biased region" description="Basic and acidic residues" evidence="5">
    <location>
        <begin position="277"/>
        <end position="287"/>
    </location>
</feature>
<dbReference type="GO" id="GO:1990316">
    <property type="term" value="C:Atg1/ULK1 kinase complex"/>
    <property type="evidence" value="ECO:0007669"/>
    <property type="project" value="InterPro"/>
</dbReference>
<reference evidence="7" key="1">
    <citation type="journal article" date="2023" name="Mol. Biol. Evol.">
        <title>Third-Generation Sequencing Reveals the Adaptive Role of the Epigenome in Three Deep-Sea Polychaetes.</title>
        <authorList>
            <person name="Perez M."/>
            <person name="Aroh O."/>
            <person name="Sun Y."/>
            <person name="Lan Y."/>
            <person name="Juniper S.K."/>
            <person name="Young C.R."/>
            <person name="Angers B."/>
            <person name="Qian P.Y."/>
        </authorList>
    </citation>
    <scope>NUCLEOTIDE SEQUENCE</scope>
    <source>
        <strain evidence="7">P08H-3</strain>
    </source>
</reference>
<evidence type="ECO:0000256" key="4">
    <source>
        <dbReference type="RuleBase" id="RU361214"/>
    </source>
</evidence>
<dbReference type="GO" id="GO:0000423">
    <property type="term" value="P:mitophagy"/>
    <property type="evidence" value="ECO:0007669"/>
    <property type="project" value="TreeGrafter"/>
</dbReference>
<evidence type="ECO:0000256" key="3">
    <source>
        <dbReference type="ARBA" id="ARBA00023006"/>
    </source>
</evidence>
<feature type="compositionally biased region" description="Basic and acidic residues" evidence="5">
    <location>
        <begin position="157"/>
        <end position="166"/>
    </location>
</feature>
<comment type="caution">
    <text evidence="7">The sequence shown here is derived from an EMBL/GenBank/DDBJ whole genome shotgun (WGS) entry which is preliminary data.</text>
</comment>
<evidence type="ECO:0000313" key="8">
    <source>
        <dbReference type="Proteomes" id="UP001208570"/>
    </source>
</evidence>
<evidence type="ECO:0000256" key="2">
    <source>
        <dbReference type="ARBA" id="ARBA00007341"/>
    </source>
</evidence>
<dbReference type="Pfam" id="PF10033">
    <property type="entry name" value="ATG13"/>
    <property type="match status" value="1"/>
</dbReference>
<dbReference type="EMBL" id="JAODUP010000007">
    <property type="protein sequence ID" value="KAK2169742.1"/>
    <property type="molecule type" value="Genomic_DNA"/>
</dbReference>
<sequence>MGQNVCLEISLKTAEGETMVLETWWLTLADQVDPNARVSYTIYNRMGVLLKSLFCMSRSTPAYRLSRKQGSETFVIFYRIYMGQPQYSHLGEGYKKTKVGGVPTPVGTYALNVAYRTKMLISPHTSTKDLCEDLRENHFNSDLSPKRNNTGQPCRNGYRERRRSGNTDDGLVFGEPQDICVTTFTSNTPEQHCYHGNSTTQPLHIIQRKPSGDSAKVDDNKENIPMKLDRLMGVNNGPRICAFHPYLEIDPHLSEEDEDIPFGTLLHRPHLHTNGNYRDHSSDRDSGQEDGVDNRMSSDTTSRSSAGSSGDSHSTHSANSSAPDDFVMVELKTPFAGPEGNSDLGQFYQECQVAPPLSMFQDTVTVEDTINTITDQLASFEASSKEFDEFVNSLIVSEG</sequence>
<comment type="similarity">
    <text evidence="2 4">Belongs to the ATG13 family. Metazoan subfamily.</text>
</comment>
<gene>
    <name evidence="7" type="ORF">LSH36_7g07061</name>
</gene>
<feature type="compositionally biased region" description="Low complexity" evidence="5">
    <location>
        <begin position="294"/>
        <end position="321"/>
    </location>
</feature>